<dbReference type="NCBIfam" id="TIGR00070">
    <property type="entry name" value="hisG"/>
    <property type="match status" value="1"/>
</dbReference>
<feature type="domain" description="ATP phosphoribosyltransferase catalytic" evidence="16">
    <location>
        <begin position="54"/>
        <end position="204"/>
    </location>
</feature>
<comment type="function">
    <text evidence="14 15">Catalyzes the condensation of ATP and 5-phosphoribose 1-diphosphate to form N'-(5'-phosphoribosyl)-ATP (PR-ATP). Has a crucial role in the pathway because the rate of histidine biosynthesis seems to be controlled primarily by regulation of HisG enzymatic activity.</text>
</comment>
<evidence type="ECO:0000256" key="10">
    <source>
        <dbReference type="ARBA" id="ARBA00022679"/>
    </source>
</evidence>
<dbReference type="InterPro" id="IPR018198">
    <property type="entry name" value="ATP_PRibTrfase_CS"/>
</dbReference>
<comment type="similarity">
    <text evidence="4 15">Belongs to the ATP phosphoribosyltransferase family. Short subfamily.</text>
</comment>
<sequence>MEYLSVALSKGRLAEITFDRFQKMGVTFVEYSPKSRKLIFMNEKYNIKVVLVKSGDVTTYVEQGACDIGIVGKDNLLEKKADIYEIMDLGFGKCKFVVAALKKRIPVEHRTIRVATKYPNVAQDYFYKKGEGVEIIYLSGSVELAPIMGLSDVIVDIVETGTTLRENGLQVIEDICPISARLIANRVSFKAKSSRIQKLMKGLQTK</sequence>
<name>A0A1T4KNI1_9FIRM</name>
<dbReference type="InterPro" id="IPR001348">
    <property type="entry name" value="ATP_PRibTrfase_HisG"/>
</dbReference>
<proteinExistence type="inferred from homology"/>
<dbReference type="GO" id="GO:0005737">
    <property type="term" value="C:cytoplasm"/>
    <property type="evidence" value="ECO:0007669"/>
    <property type="project" value="UniProtKB-SubCell"/>
</dbReference>
<keyword evidence="10 15" id="KW-0808">Transferase</keyword>
<evidence type="ECO:0000256" key="8">
    <source>
        <dbReference type="ARBA" id="ARBA00022605"/>
    </source>
</evidence>
<evidence type="ECO:0000256" key="2">
    <source>
        <dbReference type="ARBA" id="ARBA00004496"/>
    </source>
</evidence>
<keyword evidence="8 15" id="KW-0028">Amino-acid biosynthesis</keyword>
<evidence type="ECO:0000256" key="14">
    <source>
        <dbReference type="ARBA" id="ARBA00024861"/>
    </source>
</evidence>
<evidence type="ECO:0000256" key="7">
    <source>
        <dbReference type="ARBA" id="ARBA00022490"/>
    </source>
</evidence>
<comment type="subcellular location">
    <subcellularLocation>
        <location evidence="2 15">Cytoplasm</location>
    </subcellularLocation>
</comment>
<evidence type="ECO:0000256" key="1">
    <source>
        <dbReference type="ARBA" id="ARBA00000915"/>
    </source>
</evidence>
<evidence type="ECO:0000256" key="12">
    <source>
        <dbReference type="ARBA" id="ARBA00022840"/>
    </source>
</evidence>
<evidence type="ECO:0000256" key="6">
    <source>
        <dbReference type="ARBA" id="ARBA00020998"/>
    </source>
</evidence>
<dbReference type="Proteomes" id="UP000196365">
    <property type="component" value="Unassembled WGS sequence"/>
</dbReference>
<keyword evidence="13 15" id="KW-0368">Histidine biosynthesis</keyword>
<dbReference type="GO" id="GO:0005524">
    <property type="term" value="F:ATP binding"/>
    <property type="evidence" value="ECO:0007669"/>
    <property type="project" value="UniProtKB-KW"/>
</dbReference>
<keyword evidence="18" id="KW-1185">Reference proteome</keyword>
<organism evidence="17 18">
    <name type="scientific">Garciella nitratireducens DSM 15102</name>
    <dbReference type="NCBI Taxonomy" id="1121911"/>
    <lineage>
        <taxon>Bacteria</taxon>
        <taxon>Bacillati</taxon>
        <taxon>Bacillota</taxon>
        <taxon>Clostridia</taxon>
        <taxon>Eubacteriales</taxon>
        <taxon>Eubacteriaceae</taxon>
        <taxon>Garciella</taxon>
    </lineage>
</organism>
<dbReference type="UniPathway" id="UPA00031">
    <property type="reaction ID" value="UER00006"/>
</dbReference>
<dbReference type="HAMAP" id="MF_01018">
    <property type="entry name" value="HisG_Short"/>
    <property type="match status" value="1"/>
</dbReference>
<dbReference type="CDD" id="cd13595">
    <property type="entry name" value="PBP2_HisGs"/>
    <property type="match status" value="1"/>
</dbReference>
<comment type="subunit">
    <text evidence="15">Heteromultimer composed of HisG and HisZ subunits.</text>
</comment>
<comment type="pathway">
    <text evidence="3 15">Amino-acid biosynthesis; L-histidine biosynthesis; L-histidine from 5-phospho-alpha-D-ribose 1-diphosphate: step 1/9.</text>
</comment>
<evidence type="ECO:0000256" key="5">
    <source>
        <dbReference type="ARBA" id="ARBA00011946"/>
    </source>
</evidence>
<gene>
    <name evidence="15" type="primary">hisG</name>
    <name evidence="17" type="ORF">SAMN02745973_00624</name>
</gene>
<dbReference type="PANTHER" id="PTHR21403:SF8">
    <property type="entry name" value="ATP PHOSPHORIBOSYLTRANSFERASE"/>
    <property type="match status" value="1"/>
</dbReference>
<keyword evidence="7 15" id="KW-0963">Cytoplasm</keyword>
<keyword evidence="11 15" id="KW-0547">Nucleotide-binding</keyword>
<dbReference type="GO" id="GO:0000105">
    <property type="term" value="P:L-histidine biosynthetic process"/>
    <property type="evidence" value="ECO:0007669"/>
    <property type="project" value="UniProtKB-UniRule"/>
</dbReference>
<dbReference type="EC" id="2.4.2.17" evidence="5 15"/>
<dbReference type="GO" id="GO:0003879">
    <property type="term" value="F:ATP phosphoribosyltransferase activity"/>
    <property type="evidence" value="ECO:0007669"/>
    <property type="project" value="UniProtKB-UniRule"/>
</dbReference>
<dbReference type="FunFam" id="3.40.190.10:FF:000008">
    <property type="entry name" value="ATP phosphoribosyltransferase"/>
    <property type="match status" value="1"/>
</dbReference>
<evidence type="ECO:0000256" key="15">
    <source>
        <dbReference type="HAMAP-Rule" id="MF_01018"/>
    </source>
</evidence>
<comment type="domain">
    <text evidence="15">Lacks the C-terminal regulatory region which is replaced by HisZ.</text>
</comment>
<keyword evidence="12 15" id="KW-0067">ATP-binding</keyword>
<dbReference type="RefSeq" id="WP_087678053.1">
    <property type="nucleotide sequence ID" value="NZ_FUWV01000002.1"/>
</dbReference>
<evidence type="ECO:0000256" key="3">
    <source>
        <dbReference type="ARBA" id="ARBA00004667"/>
    </source>
</evidence>
<dbReference type="Pfam" id="PF01634">
    <property type="entry name" value="HisG"/>
    <property type="match status" value="1"/>
</dbReference>
<dbReference type="InterPro" id="IPR024893">
    <property type="entry name" value="ATP_PRibTrfase_HisG_short"/>
</dbReference>
<keyword evidence="9 15" id="KW-0328">Glycosyltransferase</keyword>
<dbReference type="PROSITE" id="PS01316">
    <property type="entry name" value="ATP_P_PHORIBOSYLTR"/>
    <property type="match status" value="1"/>
</dbReference>
<evidence type="ECO:0000256" key="13">
    <source>
        <dbReference type="ARBA" id="ARBA00023102"/>
    </source>
</evidence>
<evidence type="ECO:0000259" key="16">
    <source>
        <dbReference type="Pfam" id="PF01634"/>
    </source>
</evidence>
<dbReference type="PANTHER" id="PTHR21403">
    <property type="entry name" value="ATP PHOSPHORIBOSYLTRANSFERASE ATP-PRTASE"/>
    <property type="match status" value="1"/>
</dbReference>
<evidence type="ECO:0000313" key="18">
    <source>
        <dbReference type="Proteomes" id="UP000196365"/>
    </source>
</evidence>
<accession>A0A1T4KNI1</accession>
<reference evidence="17 18" key="1">
    <citation type="submission" date="2017-02" db="EMBL/GenBank/DDBJ databases">
        <authorList>
            <person name="Peterson S.W."/>
        </authorList>
    </citation>
    <scope>NUCLEOTIDE SEQUENCE [LARGE SCALE GENOMIC DNA]</scope>
    <source>
        <strain evidence="17 18">DSM 15102</strain>
    </source>
</reference>
<evidence type="ECO:0000256" key="4">
    <source>
        <dbReference type="ARBA" id="ARBA00009489"/>
    </source>
</evidence>
<dbReference type="InterPro" id="IPR013820">
    <property type="entry name" value="ATP_PRibTrfase_cat"/>
</dbReference>
<comment type="catalytic activity">
    <reaction evidence="1 15">
        <text>1-(5-phospho-beta-D-ribosyl)-ATP + diphosphate = 5-phospho-alpha-D-ribose 1-diphosphate + ATP</text>
        <dbReference type="Rhea" id="RHEA:18473"/>
        <dbReference type="ChEBI" id="CHEBI:30616"/>
        <dbReference type="ChEBI" id="CHEBI:33019"/>
        <dbReference type="ChEBI" id="CHEBI:58017"/>
        <dbReference type="ChEBI" id="CHEBI:73183"/>
        <dbReference type="EC" id="2.4.2.17"/>
    </reaction>
</comment>
<evidence type="ECO:0000313" key="17">
    <source>
        <dbReference type="EMBL" id="SJZ43928.1"/>
    </source>
</evidence>
<dbReference type="EMBL" id="FUWV01000002">
    <property type="protein sequence ID" value="SJZ43928.1"/>
    <property type="molecule type" value="Genomic_DNA"/>
</dbReference>
<dbReference type="Gene3D" id="3.40.190.10">
    <property type="entry name" value="Periplasmic binding protein-like II"/>
    <property type="match status" value="2"/>
</dbReference>
<protein>
    <recommendedName>
        <fullName evidence="6 15">ATP phosphoribosyltransferase</fullName>
        <shortName evidence="15">ATP-PRT</shortName>
        <shortName evidence="15">ATP-PRTase</shortName>
        <ecNumber evidence="5 15">2.4.2.17</ecNumber>
    </recommendedName>
</protein>
<dbReference type="AlphaFoldDB" id="A0A1T4KNI1"/>
<evidence type="ECO:0000256" key="11">
    <source>
        <dbReference type="ARBA" id="ARBA00022741"/>
    </source>
</evidence>
<dbReference type="OrthoDB" id="9801867at2"/>
<evidence type="ECO:0000256" key="9">
    <source>
        <dbReference type="ARBA" id="ARBA00022676"/>
    </source>
</evidence>
<dbReference type="SUPFAM" id="SSF53850">
    <property type="entry name" value="Periplasmic binding protein-like II"/>
    <property type="match status" value="1"/>
</dbReference>